<proteinExistence type="predicted"/>
<evidence type="ECO:0000313" key="2">
    <source>
        <dbReference type="Proteomes" id="UP001440984"/>
    </source>
</evidence>
<dbReference type="Proteomes" id="UP001440984">
    <property type="component" value="Unassembled WGS sequence"/>
</dbReference>
<dbReference type="RefSeq" id="WP_348956306.1">
    <property type="nucleotide sequence ID" value="NZ_JBDZYD010000018.1"/>
</dbReference>
<gene>
    <name evidence="1" type="ORF">ABJI51_39630</name>
</gene>
<evidence type="ECO:0000313" key="1">
    <source>
        <dbReference type="EMBL" id="MEQ0565225.1"/>
    </source>
</evidence>
<accession>A0ABV0LSE0</accession>
<keyword evidence="2" id="KW-1185">Reference proteome</keyword>
<organism evidence="1 2">
    <name type="scientific">Amycolatopsis melonis</name>
    <dbReference type="NCBI Taxonomy" id="3156488"/>
    <lineage>
        <taxon>Bacteria</taxon>
        <taxon>Bacillati</taxon>
        <taxon>Actinomycetota</taxon>
        <taxon>Actinomycetes</taxon>
        <taxon>Pseudonocardiales</taxon>
        <taxon>Pseudonocardiaceae</taxon>
        <taxon>Amycolatopsis</taxon>
    </lineage>
</organism>
<comment type="caution">
    <text evidence="1">The sequence shown here is derived from an EMBL/GenBank/DDBJ whole genome shotgun (WGS) entry which is preliminary data.</text>
</comment>
<protein>
    <submittedName>
        <fullName evidence="1">Uncharacterized protein</fullName>
    </submittedName>
</protein>
<sequence>MTASWRTVGVQRTVLAVARTTTSLNRLLDVLPVFADDSRIQIVFTVDEGSAFSEGVEDHLRAMGTRVVGWADAVKTEFDLVLAASDHTDLHELRGPLVLFPHGAGFQKYSPHRRTGTRELSGLTRSALWHDGKPVPARIVLSHGDQLRHLEDVAAELTERAIVAGDPCLDGLLALAQHRETWRTSWGLHPEHTLVTVASTWGDGSALGRRPALPAQLLAELPYDEFRVAAVLHPNVWAHHGRWQVRHWLRRASSAGLILPSPTGAWQAAVASAQCLIGDHGSLTAYASALSIPLMLAAFNADEVPDGSAMAELGAVMPSLDEQRPYAPQIRAAIDGSDAGVLARLADRVFAHRGQSLQLLQHELYDLLALQPPGHPPLPAALTGPPLTVTHPESFQVEAEVLRDEVQLQRFPAAMIDRPPDRRRHLVSTGGESDARMRENAAVLVETPFRDRDPETWARGTLARHPGCRLVACSPSPDVMLLWLRDGRSFTATIRHRSSAAWDTRLAASALYSLFVRGLSLDVPLRVSAGRTSAVVAFVQSSSDSS</sequence>
<reference evidence="1 2" key="1">
    <citation type="submission" date="2024-05" db="EMBL/GenBank/DDBJ databases">
        <authorList>
            <person name="Zhao H."/>
            <person name="Xu Y."/>
            <person name="Lin S."/>
            <person name="Spain J.C."/>
            <person name="Zhou N.-Y."/>
        </authorList>
    </citation>
    <scope>NUCLEOTIDE SEQUENCE [LARGE SCALE GENOMIC DNA]</scope>
    <source>
        <strain evidence="1 2">NEAU-NG30</strain>
    </source>
</reference>
<dbReference type="EMBL" id="JBDZYD010000018">
    <property type="protein sequence ID" value="MEQ0565225.1"/>
    <property type="molecule type" value="Genomic_DNA"/>
</dbReference>
<name>A0ABV0LSE0_9PSEU</name>